<evidence type="ECO:0000256" key="2">
    <source>
        <dbReference type="ARBA" id="ARBA00004834"/>
    </source>
</evidence>
<dbReference type="EC" id="3.2.1.99" evidence="4 8"/>
<evidence type="ECO:0000256" key="10">
    <source>
        <dbReference type="PIRSR" id="PIRSR606710-2"/>
    </source>
</evidence>
<name>A0A5N5XB47_9EURO</name>
<dbReference type="InterPro" id="IPR023296">
    <property type="entry name" value="Glyco_hydro_beta-prop_sf"/>
</dbReference>
<evidence type="ECO:0000256" key="7">
    <source>
        <dbReference type="ARBA" id="ARBA00023295"/>
    </source>
</evidence>
<feature type="chain" id="PRO_5024799639" description="Arabinan endo-1,5-alpha-L-arabinosidase" evidence="11">
    <location>
        <begin position="20"/>
        <end position="320"/>
    </location>
</feature>
<evidence type="ECO:0000256" key="6">
    <source>
        <dbReference type="ARBA" id="ARBA00022801"/>
    </source>
</evidence>
<evidence type="ECO:0000313" key="12">
    <source>
        <dbReference type="EMBL" id="KAB8077287.1"/>
    </source>
</evidence>
<evidence type="ECO:0000256" key="9">
    <source>
        <dbReference type="PIRSR" id="PIRSR606710-1"/>
    </source>
</evidence>
<dbReference type="OrthoDB" id="195678at2759"/>
<keyword evidence="13" id="KW-1185">Reference proteome</keyword>
<feature type="active site" description="Proton donor" evidence="9">
    <location>
        <position position="199"/>
    </location>
</feature>
<evidence type="ECO:0000256" key="8">
    <source>
        <dbReference type="PIRNR" id="PIRNR026534"/>
    </source>
</evidence>
<comment type="pathway">
    <text evidence="2 8">Glycan metabolism; L-arabinan degradation.</text>
</comment>
<evidence type="ECO:0000256" key="3">
    <source>
        <dbReference type="ARBA" id="ARBA00009865"/>
    </source>
</evidence>
<dbReference type="AlphaFoldDB" id="A0A5N5XB47"/>
<comment type="catalytic activity">
    <reaction evidence="1 8">
        <text>Endohydrolysis of (1-&gt;5)-alpha-arabinofuranosidic linkages in (1-&gt;5)-arabinans.</text>
        <dbReference type="EC" id="3.2.1.99"/>
    </reaction>
</comment>
<dbReference type="GO" id="GO:0031222">
    <property type="term" value="P:arabinan catabolic process"/>
    <property type="evidence" value="ECO:0007669"/>
    <property type="project" value="UniProtKB-UniPathway"/>
</dbReference>
<comment type="similarity">
    <text evidence="3 8">Belongs to the glycosyl hydrolase 43 family.</text>
</comment>
<dbReference type="InterPro" id="IPR050727">
    <property type="entry name" value="GH43_arabinanases"/>
</dbReference>
<evidence type="ECO:0000256" key="5">
    <source>
        <dbReference type="ARBA" id="ARBA00022729"/>
    </source>
</evidence>
<gene>
    <name evidence="12" type="ORF">BDV29DRAFT_199045</name>
</gene>
<dbReference type="GO" id="GO:0046558">
    <property type="term" value="F:arabinan endo-1,5-alpha-L-arabinosidase activity"/>
    <property type="evidence" value="ECO:0007669"/>
    <property type="project" value="UniProtKB-EC"/>
</dbReference>
<protein>
    <recommendedName>
        <fullName evidence="4 8">Arabinan endo-1,5-alpha-L-arabinosidase</fullName>
        <ecNumber evidence="4 8">3.2.1.99</ecNumber>
    </recommendedName>
</protein>
<dbReference type="InterPro" id="IPR016840">
    <property type="entry name" value="Glyco_hydro_43_endo_a_Ara-ase"/>
</dbReference>
<evidence type="ECO:0000256" key="1">
    <source>
        <dbReference type="ARBA" id="ARBA00000375"/>
    </source>
</evidence>
<dbReference type="Proteomes" id="UP000326565">
    <property type="component" value="Unassembled WGS sequence"/>
</dbReference>
<accession>A0A5N5XB47</accession>
<feature type="signal peptide" evidence="11">
    <location>
        <begin position="1"/>
        <end position="19"/>
    </location>
</feature>
<sequence>MYLQSSLALALFQAAVVHGYADPGACSGACNIHDPSLIQSADGTYYRFSTGNNISYASSTSIEGPWTALGSVLPSGSSIESAGRYDPWAPDVQKVGNLYHVYYAVSSFGSQESAIGLATSESMALNTWTDHGSIGVESTTGLQYNAIDGNLLVDGSTNYMTFGSFWQDIFQVTLNADATSSTSTPVNVAFDPEGEHAVEGAYLYKYGSYYYLFYSWGKCCGYDTSRPAEGQEYKIKVCRSSTPTGGFVDASGVACTEGGGTIVLESHDNVYGPGGQGVYTDPDLGPVLYYHYVDTTIGYGDSQKLFGWNAIDFSSGWPAV</sequence>
<dbReference type="InterPro" id="IPR006710">
    <property type="entry name" value="Glyco_hydro_43"/>
</dbReference>
<dbReference type="PANTHER" id="PTHR43301">
    <property type="entry name" value="ARABINAN ENDO-1,5-ALPHA-L-ARABINOSIDASE"/>
    <property type="match status" value="1"/>
</dbReference>
<reference evidence="12 13" key="1">
    <citation type="submission" date="2019-04" db="EMBL/GenBank/DDBJ databases">
        <title>Friends and foes A comparative genomics study of 23 Aspergillus species from section Flavi.</title>
        <authorList>
            <consortium name="DOE Joint Genome Institute"/>
            <person name="Kjaerbolling I."/>
            <person name="Vesth T."/>
            <person name="Frisvad J.C."/>
            <person name="Nybo J.L."/>
            <person name="Theobald S."/>
            <person name="Kildgaard S."/>
            <person name="Isbrandt T."/>
            <person name="Kuo A."/>
            <person name="Sato A."/>
            <person name="Lyhne E.K."/>
            <person name="Kogle M.E."/>
            <person name="Wiebenga A."/>
            <person name="Kun R.S."/>
            <person name="Lubbers R.J."/>
            <person name="Makela M.R."/>
            <person name="Barry K."/>
            <person name="Chovatia M."/>
            <person name="Clum A."/>
            <person name="Daum C."/>
            <person name="Haridas S."/>
            <person name="He G."/>
            <person name="LaButti K."/>
            <person name="Lipzen A."/>
            <person name="Mondo S."/>
            <person name="Riley R."/>
            <person name="Salamov A."/>
            <person name="Simmons B.A."/>
            <person name="Magnuson J.K."/>
            <person name="Henrissat B."/>
            <person name="Mortensen U.H."/>
            <person name="Larsen T.O."/>
            <person name="Devries R.P."/>
            <person name="Grigoriev I.V."/>
            <person name="Machida M."/>
            <person name="Baker S.E."/>
            <person name="Andersen M.R."/>
        </authorList>
    </citation>
    <scope>NUCLEOTIDE SEQUENCE [LARGE SCALE GENOMIC DNA]</scope>
    <source>
        <strain evidence="12 13">CBS 151.66</strain>
    </source>
</reference>
<feature type="site" description="Important for catalytic activity, responsible for pKa modulation of the active site Glu and correct orientation of both the proton donor and substrate" evidence="10">
    <location>
        <position position="148"/>
    </location>
</feature>
<dbReference type="PANTHER" id="PTHR43301:SF3">
    <property type="entry name" value="ARABINAN ENDO-1,5-ALPHA-L-ARABINOSIDASE A-RELATED"/>
    <property type="match status" value="1"/>
</dbReference>
<dbReference type="CDD" id="cd18831">
    <property type="entry name" value="GH43_AnAbnA-like"/>
    <property type="match status" value="1"/>
</dbReference>
<keyword evidence="7 8" id="KW-0326">Glycosidase</keyword>
<evidence type="ECO:0000313" key="13">
    <source>
        <dbReference type="Proteomes" id="UP000326565"/>
    </source>
</evidence>
<dbReference type="SUPFAM" id="SSF75005">
    <property type="entry name" value="Arabinanase/levansucrase/invertase"/>
    <property type="match status" value="1"/>
</dbReference>
<dbReference type="Pfam" id="PF04616">
    <property type="entry name" value="Glyco_hydro_43"/>
    <property type="match status" value="1"/>
</dbReference>
<dbReference type="PIRSF" id="PIRSF026534">
    <property type="entry name" value="Endo_alpha-L-arabinosidase"/>
    <property type="match status" value="1"/>
</dbReference>
<keyword evidence="6 8" id="KW-0378">Hydrolase</keyword>
<dbReference type="Gene3D" id="2.115.10.20">
    <property type="entry name" value="Glycosyl hydrolase domain, family 43"/>
    <property type="match status" value="1"/>
</dbReference>
<proteinExistence type="inferred from homology"/>
<feature type="active site" description="Proton acceptor" evidence="9">
    <location>
        <position position="34"/>
    </location>
</feature>
<dbReference type="UniPathway" id="UPA00667"/>
<dbReference type="EMBL" id="ML732170">
    <property type="protein sequence ID" value="KAB8077287.1"/>
    <property type="molecule type" value="Genomic_DNA"/>
</dbReference>
<evidence type="ECO:0000256" key="11">
    <source>
        <dbReference type="SAM" id="SignalP"/>
    </source>
</evidence>
<organism evidence="12 13">
    <name type="scientific">Aspergillus leporis</name>
    <dbReference type="NCBI Taxonomy" id="41062"/>
    <lineage>
        <taxon>Eukaryota</taxon>
        <taxon>Fungi</taxon>
        <taxon>Dikarya</taxon>
        <taxon>Ascomycota</taxon>
        <taxon>Pezizomycotina</taxon>
        <taxon>Eurotiomycetes</taxon>
        <taxon>Eurotiomycetidae</taxon>
        <taxon>Eurotiales</taxon>
        <taxon>Aspergillaceae</taxon>
        <taxon>Aspergillus</taxon>
        <taxon>Aspergillus subgen. Circumdati</taxon>
    </lineage>
</organism>
<evidence type="ECO:0000256" key="4">
    <source>
        <dbReference type="ARBA" id="ARBA00012586"/>
    </source>
</evidence>
<keyword evidence="5 11" id="KW-0732">Signal</keyword>